<dbReference type="InterPro" id="IPR051049">
    <property type="entry name" value="Dienelactone_hydrolase-like"/>
</dbReference>
<accession>A0A328AQL0</accession>
<dbReference type="InterPro" id="IPR002925">
    <property type="entry name" value="Dienelactn_hydro"/>
</dbReference>
<dbReference type="PANTHER" id="PTHR46623:SF6">
    <property type="entry name" value="ALPHA_BETA-HYDROLASES SUPERFAMILY PROTEIN"/>
    <property type="match status" value="1"/>
</dbReference>
<dbReference type="SUPFAM" id="SSF53474">
    <property type="entry name" value="alpha/beta-Hydrolases"/>
    <property type="match status" value="1"/>
</dbReference>
<feature type="domain" description="Dienelactone hydrolase" evidence="1">
    <location>
        <begin position="63"/>
        <end position="288"/>
    </location>
</feature>
<dbReference type="PANTHER" id="PTHR46623">
    <property type="entry name" value="CARBOXYMETHYLENEBUTENOLIDASE-RELATED"/>
    <property type="match status" value="1"/>
</dbReference>
<comment type="caution">
    <text evidence="2">The sequence shown here is derived from an EMBL/GenBank/DDBJ whole genome shotgun (WGS) entry which is preliminary data.</text>
</comment>
<proteinExistence type="predicted"/>
<dbReference type="Gene3D" id="3.40.50.1820">
    <property type="entry name" value="alpha/beta hydrolase"/>
    <property type="match status" value="1"/>
</dbReference>
<dbReference type="RefSeq" id="WP_111513742.1">
    <property type="nucleotide sequence ID" value="NZ_QFYR01000001.1"/>
</dbReference>
<protein>
    <submittedName>
        <fullName evidence="2">Dienelactone hydrolase family protein</fullName>
    </submittedName>
</protein>
<keyword evidence="2" id="KW-0378">Hydrolase</keyword>
<organism evidence="2 3">
    <name type="scientific">Phenylobacterium deserti</name>
    <dbReference type="NCBI Taxonomy" id="1914756"/>
    <lineage>
        <taxon>Bacteria</taxon>
        <taxon>Pseudomonadati</taxon>
        <taxon>Pseudomonadota</taxon>
        <taxon>Alphaproteobacteria</taxon>
        <taxon>Caulobacterales</taxon>
        <taxon>Caulobacteraceae</taxon>
        <taxon>Phenylobacterium</taxon>
    </lineage>
</organism>
<dbReference type="OrthoDB" id="9771666at2"/>
<dbReference type="AlphaFoldDB" id="A0A328AQL0"/>
<dbReference type="EMBL" id="QFYR01000001">
    <property type="protein sequence ID" value="RAK57290.1"/>
    <property type="molecule type" value="Genomic_DNA"/>
</dbReference>
<dbReference type="Proteomes" id="UP000249725">
    <property type="component" value="Unassembled WGS sequence"/>
</dbReference>
<gene>
    <name evidence="2" type="ORF">DJ018_04915</name>
</gene>
<evidence type="ECO:0000259" key="1">
    <source>
        <dbReference type="Pfam" id="PF01738"/>
    </source>
</evidence>
<dbReference type="Pfam" id="PF01738">
    <property type="entry name" value="DLH"/>
    <property type="match status" value="1"/>
</dbReference>
<sequence length="296" mass="30984">MVTLTRPEGTQSGDLDLSRRGVALALAGGYAVAAFSAEAAPIKTDEAGLVTATVQLAAKDRQIPAYLARPAGGGKHPVVVVVSEIFGVHEYIRDVCRRLAKAGYVAIAPDFFVRAGDPSKLEDRAEIMRIVGTATQGQVLGDVAAATAYLKSQAFADTSKMAITGYCWGGTIVWLACAENLGFDAGVAWYGRLTASGPAPANDPGRRAAVDVAKDLKAPVLGLYAEQDQAIPLADVEAMRAALKTAGKTNSEIVIYPGAQHGFHADYRPSFNQAAAEDGWKRMLAHFAANGVAPGK</sequence>
<name>A0A328AQL0_9CAUL</name>
<evidence type="ECO:0000313" key="3">
    <source>
        <dbReference type="Proteomes" id="UP000249725"/>
    </source>
</evidence>
<keyword evidence="3" id="KW-1185">Reference proteome</keyword>
<dbReference type="InterPro" id="IPR029058">
    <property type="entry name" value="AB_hydrolase_fold"/>
</dbReference>
<reference evidence="3" key="1">
    <citation type="submission" date="2018-05" db="EMBL/GenBank/DDBJ databases">
        <authorList>
            <person name="Li X."/>
        </authorList>
    </citation>
    <scope>NUCLEOTIDE SEQUENCE [LARGE SCALE GENOMIC DNA]</scope>
    <source>
        <strain evidence="3">YIM 73061</strain>
    </source>
</reference>
<evidence type="ECO:0000313" key="2">
    <source>
        <dbReference type="EMBL" id="RAK57290.1"/>
    </source>
</evidence>
<dbReference type="GO" id="GO:0016787">
    <property type="term" value="F:hydrolase activity"/>
    <property type="evidence" value="ECO:0007669"/>
    <property type="project" value="UniProtKB-KW"/>
</dbReference>